<keyword evidence="8" id="KW-0067">ATP-binding</keyword>
<dbReference type="SUPFAM" id="SSF52540">
    <property type="entry name" value="P-loop containing nucleoside triphosphate hydrolases"/>
    <property type="match status" value="1"/>
</dbReference>
<gene>
    <name evidence="11" type="primary">tsaE</name>
    <name evidence="11" type="ORF">O7R10_02300</name>
</gene>
<evidence type="ECO:0000313" key="12">
    <source>
        <dbReference type="Proteomes" id="UP001210120"/>
    </source>
</evidence>
<dbReference type="PANTHER" id="PTHR33540:SF2">
    <property type="entry name" value="TRNA THREONYLCARBAMOYLADENOSINE BIOSYNTHESIS PROTEIN TSAE"/>
    <property type="match status" value="1"/>
</dbReference>
<keyword evidence="6" id="KW-0479">Metal-binding</keyword>
<evidence type="ECO:0000256" key="9">
    <source>
        <dbReference type="ARBA" id="ARBA00022842"/>
    </source>
</evidence>
<evidence type="ECO:0000256" key="3">
    <source>
        <dbReference type="ARBA" id="ARBA00019010"/>
    </source>
</evidence>
<keyword evidence="7" id="KW-0547">Nucleotide-binding</keyword>
<keyword evidence="12" id="KW-1185">Reference proteome</keyword>
<reference evidence="11" key="1">
    <citation type="submission" date="2022-12" db="EMBL/GenBank/DDBJ databases">
        <title>Genomic Characterization of Candidatus Phytoplasma sacchari in China.</title>
        <authorList>
            <person name="Zhang R.-Y."/>
        </authorList>
    </citation>
    <scope>NUCLEOTIDE SEQUENCE [LARGE SCALE GENOMIC DNA]</scope>
    <source>
        <strain evidence="11">SCWL1</strain>
    </source>
</reference>
<organism evidence="11 12">
    <name type="scientific">Candidatus Phytoplasma sacchari</name>
    <dbReference type="NCBI Taxonomy" id="2609813"/>
    <lineage>
        <taxon>Bacteria</taxon>
        <taxon>Bacillati</taxon>
        <taxon>Mycoplasmatota</taxon>
        <taxon>Mollicutes</taxon>
        <taxon>Acholeplasmatales</taxon>
        <taxon>Acholeplasmataceae</taxon>
        <taxon>Candidatus Phytoplasma</taxon>
        <taxon>16SrXI (Rice yellow dwarf group)</taxon>
    </lineage>
</organism>
<dbReference type="InterPro" id="IPR027417">
    <property type="entry name" value="P-loop_NTPase"/>
</dbReference>
<dbReference type="PANTHER" id="PTHR33540">
    <property type="entry name" value="TRNA THREONYLCARBAMOYLADENOSINE BIOSYNTHESIS PROTEIN TSAE"/>
    <property type="match status" value="1"/>
</dbReference>
<name>A0ABY7M318_9MOLU</name>
<dbReference type="Proteomes" id="UP001210120">
    <property type="component" value="Chromosome"/>
</dbReference>
<keyword evidence="4" id="KW-0963">Cytoplasm</keyword>
<evidence type="ECO:0000256" key="8">
    <source>
        <dbReference type="ARBA" id="ARBA00022840"/>
    </source>
</evidence>
<evidence type="ECO:0000256" key="1">
    <source>
        <dbReference type="ARBA" id="ARBA00004496"/>
    </source>
</evidence>
<proteinExistence type="inferred from homology"/>
<evidence type="ECO:0000256" key="4">
    <source>
        <dbReference type="ARBA" id="ARBA00022490"/>
    </source>
</evidence>
<dbReference type="EMBL" id="CP115156">
    <property type="protein sequence ID" value="WBL31409.1"/>
    <property type="molecule type" value="Genomic_DNA"/>
</dbReference>
<evidence type="ECO:0000256" key="5">
    <source>
        <dbReference type="ARBA" id="ARBA00022694"/>
    </source>
</evidence>
<keyword evidence="5" id="KW-0819">tRNA processing</keyword>
<comment type="similarity">
    <text evidence="2">Belongs to the TsaE family.</text>
</comment>
<comment type="subcellular location">
    <subcellularLocation>
        <location evidence="1">Cytoplasm</location>
    </subcellularLocation>
</comment>
<keyword evidence="9" id="KW-0460">Magnesium</keyword>
<sequence>MKKFFLLNKISNSTLSTIKIGYQLAYFINNKNSYKNKNKIILIEGDIGSGKTVITKGIAKQLGIKNNINSPTFLLLKSYQGKKNQMHHCDLYKILKFQKYSIKSILEEFQEIMKSGDVLIIESTENILSFLPYYDFRIKIDILNIKKRKISIEINEKER</sequence>
<evidence type="ECO:0000256" key="7">
    <source>
        <dbReference type="ARBA" id="ARBA00022741"/>
    </source>
</evidence>
<evidence type="ECO:0000256" key="2">
    <source>
        <dbReference type="ARBA" id="ARBA00007599"/>
    </source>
</evidence>
<accession>A0ABY7M318</accession>
<dbReference type="Gene3D" id="3.40.50.300">
    <property type="entry name" value="P-loop containing nucleotide triphosphate hydrolases"/>
    <property type="match status" value="1"/>
</dbReference>
<protein>
    <recommendedName>
        <fullName evidence="3">tRNA threonylcarbamoyladenosine biosynthesis protein TsaE</fullName>
    </recommendedName>
    <alternativeName>
        <fullName evidence="10">t(6)A37 threonylcarbamoyladenosine biosynthesis protein TsaE</fullName>
    </alternativeName>
</protein>
<evidence type="ECO:0000313" key="11">
    <source>
        <dbReference type="EMBL" id="WBL31409.1"/>
    </source>
</evidence>
<dbReference type="InterPro" id="IPR003442">
    <property type="entry name" value="T6A_TsaE"/>
</dbReference>
<dbReference type="NCBIfam" id="TIGR00150">
    <property type="entry name" value="T6A_YjeE"/>
    <property type="match status" value="1"/>
</dbReference>
<dbReference type="Pfam" id="PF02367">
    <property type="entry name" value="TsaE"/>
    <property type="match status" value="1"/>
</dbReference>
<evidence type="ECO:0000256" key="6">
    <source>
        <dbReference type="ARBA" id="ARBA00022723"/>
    </source>
</evidence>
<evidence type="ECO:0000256" key="10">
    <source>
        <dbReference type="ARBA" id="ARBA00032441"/>
    </source>
</evidence>